<dbReference type="EMBL" id="CP116805">
    <property type="protein sequence ID" value="WCL55123.1"/>
    <property type="molecule type" value="Genomic_DNA"/>
</dbReference>
<gene>
    <name evidence="1" type="ORF">PH603_05045</name>
</gene>
<dbReference type="Proteomes" id="UP001217500">
    <property type="component" value="Chromosome"/>
</dbReference>
<evidence type="ECO:0000313" key="1">
    <source>
        <dbReference type="EMBL" id="WCL55123.1"/>
    </source>
</evidence>
<dbReference type="RefSeq" id="WP_289504892.1">
    <property type="nucleotide sequence ID" value="NZ_CP116805.1"/>
</dbReference>
<keyword evidence="2" id="KW-1185">Reference proteome</keyword>
<dbReference type="KEGG" id="gso:PH603_05045"/>
<dbReference type="InterPro" id="IPR046184">
    <property type="entry name" value="DUF6212"/>
</dbReference>
<name>A0AAF0BI95_9PROT</name>
<proteinExistence type="predicted"/>
<accession>A0AAF0BI95</accession>
<organism evidence="1 2">
    <name type="scientific">Gimibacter soli</name>
    <dbReference type="NCBI Taxonomy" id="3024400"/>
    <lineage>
        <taxon>Bacteria</taxon>
        <taxon>Pseudomonadati</taxon>
        <taxon>Pseudomonadota</taxon>
        <taxon>Alphaproteobacteria</taxon>
        <taxon>Kordiimonadales</taxon>
        <taxon>Temperatibacteraceae</taxon>
        <taxon>Gimibacter</taxon>
    </lineage>
</organism>
<evidence type="ECO:0000313" key="2">
    <source>
        <dbReference type="Proteomes" id="UP001217500"/>
    </source>
</evidence>
<reference evidence="1" key="1">
    <citation type="submission" date="2023-01" db="EMBL/GenBank/DDBJ databases">
        <title>The genome sequence of Kordiimonadaceae bacterium 6D33.</title>
        <authorList>
            <person name="Liu Y."/>
        </authorList>
    </citation>
    <scope>NUCLEOTIDE SEQUENCE</scope>
    <source>
        <strain evidence="1">6D33</strain>
    </source>
</reference>
<protein>
    <submittedName>
        <fullName evidence="1">DUF6212 domain-containing protein</fullName>
    </submittedName>
</protein>
<dbReference type="AlphaFoldDB" id="A0AAF0BI95"/>
<sequence>MTELKLTAAAAAVLYGHQQTILFDDGMVARYGRLVRMAGMAVVLGTSDGRFYLANEKPADATMAFYGVPANLRLVVAGRGFRRVLGRIEDAYEEAGAHLRPVFHSLRLWPLAWVGLYRALVKAQAAAVRDTGERTADLTRQIVFLREQSEDRALQVELARRMLAGAGIDSHFPVFEAAADGESIGPGHDVDCLSFSQILPVGIGAAGRIVLPVFAPEEKPSAGQLVVRVLRAADDACLASHEVEFAAVDTDSITLDLPTAGPVVYGDLILNVEWQPAGKTAGKAVPHFRLATAHANRFGADGRTLGLGIFRRLDGDSEMPPASPAVMPVRRITPVRFAEVMDSVVIPGGREAMVAAHAKSGIMAVRFHEDAGFLQLHPAPDRPSCVAFTAVCPSAWMQITARIANASTAAPAYRFVLAHVPHGAGGDTVLMGRIAAAASEGGVVPDVIWAAEVLKGGDHGRLILSQPAGRGAVGDIVCMALPTDGGVAYGWCRWHSLDIESLPATQLA</sequence>
<dbReference type="Pfam" id="PF19717">
    <property type="entry name" value="DUF6212"/>
    <property type="match status" value="1"/>
</dbReference>